<protein>
    <recommendedName>
        <fullName evidence="4">SHSP domain-containing protein</fullName>
    </recommendedName>
</protein>
<proteinExistence type="inferred from homology"/>
<feature type="compositionally biased region" description="Acidic residues" evidence="3">
    <location>
        <begin position="62"/>
        <end position="78"/>
    </location>
</feature>
<evidence type="ECO:0000259" key="4">
    <source>
        <dbReference type="PROSITE" id="PS01031"/>
    </source>
</evidence>
<feature type="region of interest" description="Disordered" evidence="3">
    <location>
        <begin position="105"/>
        <end position="129"/>
    </location>
</feature>
<evidence type="ECO:0000256" key="1">
    <source>
        <dbReference type="PROSITE-ProRule" id="PRU00285"/>
    </source>
</evidence>
<dbReference type="SUPFAM" id="SSF49764">
    <property type="entry name" value="HSP20-like chaperones"/>
    <property type="match status" value="1"/>
</dbReference>
<dbReference type="EMBL" id="JBEVYD010000006">
    <property type="protein sequence ID" value="KAL3231609.1"/>
    <property type="molecule type" value="Genomic_DNA"/>
</dbReference>
<gene>
    <name evidence="5" type="ORF">RNJ44_00144</name>
</gene>
<accession>A0ABR4NT06</accession>
<dbReference type="InterPro" id="IPR002068">
    <property type="entry name" value="A-crystallin/Hsp20_dom"/>
</dbReference>
<comment type="similarity">
    <text evidence="1 2">Belongs to the small heat shock protein (HSP20) family.</text>
</comment>
<reference evidence="5 6" key="1">
    <citation type="submission" date="2024-05" db="EMBL/GenBank/DDBJ databases">
        <title>Long read based assembly of the Candida bracarensis genome reveals expanded adhesin content.</title>
        <authorList>
            <person name="Marcet-Houben M."/>
            <person name="Ksiezopolska E."/>
            <person name="Gabaldon T."/>
        </authorList>
    </citation>
    <scope>NUCLEOTIDE SEQUENCE [LARGE SCALE GENOMIC DNA]</scope>
    <source>
        <strain evidence="5 6">CBM6</strain>
    </source>
</reference>
<evidence type="ECO:0000256" key="2">
    <source>
        <dbReference type="RuleBase" id="RU003616"/>
    </source>
</evidence>
<organism evidence="5 6">
    <name type="scientific">Nakaseomyces bracarensis</name>
    <dbReference type="NCBI Taxonomy" id="273131"/>
    <lineage>
        <taxon>Eukaryota</taxon>
        <taxon>Fungi</taxon>
        <taxon>Dikarya</taxon>
        <taxon>Ascomycota</taxon>
        <taxon>Saccharomycotina</taxon>
        <taxon>Saccharomycetes</taxon>
        <taxon>Saccharomycetales</taxon>
        <taxon>Saccharomycetaceae</taxon>
        <taxon>Nakaseomyces</taxon>
    </lineage>
</organism>
<dbReference type="CDD" id="cd06464">
    <property type="entry name" value="ACD_sHsps-like"/>
    <property type="match status" value="1"/>
</dbReference>
<feature type="compositionally biased region" description="Polar residues" evidence="3">
    <location>
        <begin position="225"/>
        <end position="235"/>
    </location>
</feature>
<sequence length="387" mass="44925">MSFYQPSLSLYDVLNALAEQQQPRYHNHNHNQRPHQHFGHHHHDRMPMYYRFGNPYYYSPEYYEDEDEDDGRDEEMGDNEMLSSRPFYYHDDSGKNARLAQLRQQQYLQQQQREQQRQREQQQQQYQQQFTRGDGGLAGLLNALLDGSQVYTGEAEAPDSEPTTEQEQQRQEETQSQSQSKEQEQEHEQTKQTPQETTAQENKTSTTDSQQPKSAVPPKLKKRPSSSAFLHQQAPSPVPDPLQLSKPETRMDLPFSPEANIYDTPNNYTVIMALPGASSKAFRIDYHPSSHELLIKGNIEDKFGIDEKYLKITEVKYGAFERTVKFPVLPRIKDEEIKATYSNGLLQIKVPKILDGSEKPAPKKRIVIEEVPDEELEFEENPNPVQN</sequence>
<feature type="compositionally biased region" description="Low complexity" evidence="3">
    <location>
        <begin position="191"/>
        <end position="201"/>
    </location>
</feature>
<comment type="caution">
    <text evidence="5">The sequence shown here is derived from an EMBL/GenBank/DDBJ whole genome shotgun (WGS) entry which is preliminary data.</text>
</comment>
<feature type="domain" description="SHSP" evidence="4">
    <location>
        <begin position="250"/>
        <end position="369"/>
    </location>
</feature>
<feature type="region of interest" description="Disordered" evidence="3">
    <location>
        <begin position="61"/>
        <end position="92"/>
    </location>
</feature>
<dbReference type="PROSITE" id="PS01031">
    <property type="entry name" value="SHSP"/>
    <property type="match status" value="1"/>
</dbReference>
<dbReference type="InterPro" id="IPR008978">
    <property type="entry name" value="HSP20-like_chaperone"/>
</dbReference>
<keyword evidence="6" id="KW-1185">Reference proteome</keyword>
<evidence type="ECO:0000256" key="3">
    <source>
        <dbReference type="SAM" id="MobiDB-lite"/>
    </source>
</evidence>
<evidence type="ECO:0000313" key="6">
    <source>
        <dbReference type="Proteomes" id="UP001623330"/>
    </source>
</evidence>
<dbReference type="Pfam" id="PF00011">
    <property type="entry name" value="HSP20"/>
    <property type="match status" value="1"/>
</dbReference>
<evidence type="ECO:0000313" key="5">
    <source>
        <dbReference type="EMBL" id="KAL3231609.1"/>
    </source>
</evidence>
<dbReference type="Proteomes" id="UP001623330">
    <property type="component" value="Unassembled WGS sequence"/>
</dbReference>
<feature type="region of interest" description="Disordered" evidence="3">
    <location>
        <begin position="153"/>
        <end position="248"/>
    </location>
</feature>
<name>A0ABR4NT06_9SACH</name>
<dbReference type="Gene3D" id="2.60.40.790">
    <property type="match status" value="1"/>
</dbReference>
<feature type="compositionally biased region" description="Basic and acidic residues" evidence="3">
    <location>
        <begin position="181"/>
        <end position="190"/>
    </location>
</feature>
<feature type="compositionally biased region" description="Polar residues" evidence="3">
    <location>
        <begin position="202"/>
        <end position="213"/>
    </location>
</feature>